<keyword evidence="1" id="KW-0812">Transmembrane</keyword>
<keyword evidence="1" id="KW-0472">Membrane</keyword>
<gene>
    <name evidence="2" type="ORF">GLOINDRAFT_24272</name>
</gene>
<evidence type="ECO:0000313" key="2">
    <source>
        <dbReference type="EMBL" id="ESA15075.1"/>
    </source>
</evidence>
<dbReference type="EMBL" id="KI282313">
    <property type="protein sequence ID" value="ESA15075.1"/>
    <property type="molecule type" value="Genomic_DNA"/>
</dbReference>
<sequence length="61" mass="7054">MLVARPHVSAKMVAAVILVMEVLAKIFVIAVVVALKNNKLNVVQFLFYYFYSHLYNFDMFI</sequence>
<dbReference type="AlphaFoldDB" id="U9U403"/>
<reference evidence="2" key="1">
    <citation type="submission" date="2013-07" db="EMBL/GenBank/DDBJ databases">
        <title>The genome of an arbuscular mycorrhizal fungus provides insights into the evolution of the oldest plant symbiosis.</title>
        <authorList>
            <consortium name="DOE Joint Genome Institute"/>
            <person name="Tisserant E."/>
            <person name="Malbreil M."/>
            <person name="Kuo A."/>
            <person name="Kohler A."/>
            <person name="Symeonidi A."/>
            <person name="Balestrini R."/>
            <person name="Charron P."/>
            <person name="Duensing N."/>
            <person name="Frei-dit-Frey N."/>
            <person name="Gianinazzi-Pearson V."/>
            <person name="Gilbert B."/>
            <person name="Handa Y."/>
            <person name="Hijri M."/>
            <person name="Kaul R."/>
            <person name="Kawaguchi M."/>
            <person name="Krajinski F."/>
            <person name="Lammers P."/>
            <person name="Lapierre D."/>
            <person name="Masclaux F.G."/>
            <person name="Murat C."/>
            <person name="Morin E."/>
            <person name="Ndikumana S."/>
            <person name="Pagni M."/>
            <person name="Petitpierre D."/>
            <person name="Requena N."/>
            <person name="Rosikiewicz P."/>
            <person name="Riley R."/>
            <person name="Saito K."/>
            <person name="San Clemente H."/>
            <person name="Shapiro H."/>
            <person name="van Tuinen D."/>
            <person name="Becard G."/>
            <person name="Bonfante P."/>
            <person name="Paszkowski U."/>
            <person name="Shachar-Hill Y."/>
            <person name="Young J.P."/>
            <person name="Sanders I.R."/>
            <person name="Henrissat B."/>
            <person name="Rensing S.A."/>
            <person name="Grigoriev I.V."/>
            <person name="Corradi N."/>
            <person name="Roux C."/>
            <person name="Martin F."/>
        </authorList>
    </citation>
    <scope>NUCLEOTIDE SEQUENCE</scope>
    <source>
        <strain evidence="2">DAOM 197198</strain>
    </source>
</reference>
<proteinExistence type="predicted"/>
<keyword evidence="1" id="KW-1133">Transmembrane helix</keyword>
<accession>U9U403</accession>
<feature type="transmembrane region" description="Helical" evidence="1">
    <location>
        <begin position="12"/>
        <end position="35"/>
    </location>
</feature>
<name>U9U403_RHIID</name>
<evidence type="ECO:0000256" key="1">
    <source>
        <dbReference type="SAM" id="Phobius"/>
    </source>
</evidence>
<dbReference type="HOGENOM" id="CLU_2923800_0_0_1"/>
<protein>
    <submittedName>
        <fullName evidence="2">Uncharacterized protein</fullName>
    </submittedName>
</protein>
<organism evidence="2">
    <name type="scientific">Rhizophagus irregularis (strain DAOM 181602 / DAOM 197198 / MUCL 43194)</name>
    <name type="common">Arbuscular mycorrhizal fungus</name>
    <name type="synonym">Glomus intraradices</name>
    <dbReference type="NCBI Taxonomy" id="747089"/>
    <lineage>
        <taxon>Eukaryota</taxon>
        <taxon>Fungi</taxon>
        <taxon>Fungi incertae sedis</taxon>
        <taxon>Mucoromycota</taxon>
        <taxon>Glomeromycotina</taxon>
        <taxon>Glomeromycetes</taxon>
        <taxon>Glomerales</taxon>
        <taxon>Glomeraceae</taxon>
        <taxon>Rhizophagus</taxon>
    </lineage>
</organism>